<name>A0AAE9VQS9_9GAMM</name>
<sequence length="199" mass="23090">MKNIQLIESIQAGEILDRAVFLENDSTQNNYNKSYYHFVKYFESKAQLTEHDLVIAANFTYGWMPTILEYKSDDFDLAVSVINKAKHSERISDEDLLILKKLMNNSIVGVSKMLHFINPNVYAIWDSRVCNFLTGKAHAYKVQKSGLFWAYLDLCQKVAAAPEFEFIHRNHQEKVGYDITPMRTVEQIMFICSSSPIRY</sequence>
<dbReference type="RefSeq" id="WP_269818744.1">
    <property type="nucleotide sequence ID" value="NZ_CP114976.1"/>
</dbReference>
<gene>
    <name evidence="1" type="ORF">O6P33_02870</name>
</gene>
<protein>
    <submittedName>
        <fullName evidence="1">Uncharacterized protein</fullName>
    </submittedName>
</protein>
<proteinExistence type="predicted"/>
<reference evidence="1 2" key="1">
    <citation type="submission" date="2022-12" db="EMBL/GenBank/DDBJ databases">
        <title>Coexistence and Characterization of a Novel Tigecycline Resistance gene tet(X) variant and blaNDM-1 in a Pseudomonas caeni Isolate of Chicken Origin.</title>
        <authorList>
            <person name="Lu X."/>
            <person name="Zhang L."/>
            <person name="Li R."/>
            <person name="Wang Z."/>
        </authorList>
    </citation>
    <scope>NUCLEOTIDE SEQUENCE [LARGE SCALE GENOMIC DNA]</scope>
    <source>
        <strain evidence="1 2">CE14</strain>
    </source>
</reference>
<organism evidence="1 2">
    <name type="scientific">Denitrificimonas caeni</name>
    <dbReference type="NCBI Taxonomy" id="521720"/>
    <lineage>
        <taxon>Bacteria</taxon>
        <taxon>Pseudomonadati</taxon>
        <taxon>Pseudomonadota</taxon>
        <taxon>Gammaproteobacteria</taxon>
        <taxon>Pseudomonadales</taxon>
        <taxon>Pseudomonadaceae</taxon>
        <taxon>Denitrificimonas</taxon>
    </lineage>
</organism>
<keyword evidence="2" id="KW-1185">Reference proteome</keyword>
<dbReference type="KEGG" id="dce:O6P33_02870"/>
<evidence type="ECO:0000313" key="1">
    <source>
        <dbReference type="EMBL" id="WBE25802.1"/>
    </source>
</evidence>
<evidence type="ECO:0000313" key="2">
    <source>
        <dbReference type="Proteomes" id="UP001212189"/>
    </source>
</evidence>
<accession>A0AAE9VQS9</accession>
<dbReference type="EMBL" id="CP114976">
    <property type="protein sequence ID" value="WBE25802.1"/>
    <property type="molecule type" value="Genomic_DNA"/>
</dbReference>
<dbReference type="AlphaFoldDB" id="A0AAE9VQS9"/>
<dbReference type="Proteomes" id="UP001212189">
    <property type="component" value="Chromosome"/>
</dbReference>